<keyword evidence="5" id="KW-1185">Reference proteome</keyword>
<evidence type="ECO:0000256" key="1">
    <source>
        <dbReference type="ARBA" id="ARBA00022729"/>
    </source>
</evidence>
<sequence length="153" mass="17533">MNIVKYSLAVSLLSSMAWAYPEYGSSYHEDSYHGFSHRSVIYFAPSKDELVNRFLLGTLTNECELDERDVITLVITSDGYSSPTWVKDTFDYSTLIKMYDVEEGEHAAVLIGKDGREKLRWEGETDWIKVKQTIDSMPLRQAEMKRAASRCSI</sequence>
<dbReference type="Pfam" id="PF13778">
    <property type="entry name" value="DUF4174"/>
    <property type="match status" value="1"/>
</dbReference>
<evidence type="ECO:0000313" key="4">
    <source>
        <dbReference type="EMBL" id="SEG02927.1"/>
    </source>
</evidence>
<dbReference type="Proteomes" id="UP000236721">
    <property type="component" value="Unassembled WGS sequence"/>
</dbReference>
<protein>
    <recommendedName>
        <fullName evidence="3">DUF4174 domain-containing protein</fullName>
    </recommendedName>
</protein>
<dbReference type="EMBL" id="FNVG01000006">
    <property type="protein sequence ID" value="SEG02927.1"/>
    <property type="molecule type" value="Genomic_DNA"/>
</dbReference>
<dbReference type="RefSeq" id="WP_103879822.1">
    <property type="nucleotide sequence ID" value="NZ_FNVG01000006.1"/>
</dbReference>
<dbReference type="InterPro" id="IPR025232">
    <property type="entry name" value="DUF4174"/>
</dbReference>
<proteinExistence type="predicted"/>
<feature type="signal peptide" evidence="2">
    <location>
        <begin position="1"/>
        <end position="19"/>
    </location>
</feature>
<accession>A0A1H5WVF8</accession>
<dbReference type="OrthoDB" id="5893017at2"/>
<gene>
    <name evidence="4" type="ORF">SAMN04488244_10669</name>
</gene>
<evidence type="ECO:0000259" key="3">
    <source>
        <dbReference type="Pfam" id="PF13778"/>
    </source>
</evidence>
<name>A0A1H5WVF8_9VIBR</name>
<feature type="domain" description="DUF4174" evidence="3">
    <location>
        <begin position="36"/>
        <end position="143"/>
    </location>
</feature>
<dbReference type="AlphaFoldDB" id="A0A1H5WVF8"/>
<evidence type="ECO:0000256" key="2">
    <source>
        <dbReference type="SAM" id="SignalP"/>
    </source>
</evidence>
<keyword evidence="1 2" id="KW-0732">Signal</keyword>
<organism evidence="4 5">
    <name type="scientific">Vibrio hangzhouensis</name>
    <dbReference type="NCBI Taxonomy" id="462991"/>
    <lineage>
        <taxon>Bacteria</taxon>
        <taxon>Pseudomonadati</taxon>
        <taxon>Pseudomonadota</taxon>
        <taxon>Gammaproteobacteria</taxon>
        <taxon>Vibrionales</taxon>
        <taxon>Vibrionaceae</taxon>
        <taxon>Vibrio</taxon>
    </lineage>
</organism>
<reference evidence="5" key="1">
    <citation type="submission" date="2016-10" db="EMBL/GenBank/DDBJ databases">
        <authorList>
            <person name="Varghese N."/>
            <person name="Submissions S."/>
        </authorList>
    </citation>
    <scope>NUCLEOTIDE SEQUENCE [LARGE SCALE GENOMIC DNA]</scope>
    <source>
        <strain evidence="5">CGMCC 1.7062</strain>
    </source>
</reference>
<evidence type="ECO:0000313" key="5">
    <source>
        <dbReference type="Proteomes" id="UP000236721"/>
    </source>
</evidence>
<feature type="chain" id="PRO_5009288754" description="DUF4174 domain-containing protein" evidence="2">
    <location>
        <begin position="20"/>
        <end position="153"/>
    </location>
</feature>